<evidence type="ECO:0000256" key="1">
    <source>
        <dbReference type="ARBA" id="ARBA00022478"/>
    </source>
</evidence>
<dbReference type="Gene3D" id="3.90.1100.10">
    <property type="match status" value="2"/>
</dbReference>
<dbReference type="InterPro" id="IPR007121">
    <property type="entry name" value="RNA_pol_bsu_CS"/>
</dbReference>
<sequence>MLKPRIQLSRKSYIKYFDFLFIQIKEFNKFITLNFNKRKRVKLYYILKNKLSIINKYKDFSITFVDYFISRPIKSINKCLELNVTYNVNIKVLVHLYSKKYNINKYKILYLGFCPYMTKYGSFIFNGSERVVISQLYRPNNIYYYIIKNKNNIKLYYVKIIPKKGIWIEIYINENNICYLVIDKKKKILITTFLKSIGYNKKIKILKLFGIIKNVTYEIYKKNKYRIYHKNKIYKIFNNFKKKQNNNIINNDKISNNEYSNYYYIDKVNYKIYYSIIKTLKYDKIKDYNTYIYKLLSVYLDFISPFNQNCNINGLYNKDDININKNKIKNIIYNKIDNKSSKLNKKIYNGINNKRNNDIIKNNDNIINNLKFKKKYNIFKYLLFNVEKYNLGKLLRYSFNKIFKLKNKGNIFTIKEFILIIKKLIKDNYLKNKYLDIDNLSNKRIKTIYDQLVDLFTIGLNRIKNNIIMKIKKQKIYNIKFSELINSKIITSLINSFFGTHQLSQFMDQTNILSELTHKRRLSLLGTGGISKNRVSFKIRDINNSYYGKICPLETPEGPHIGLVSSLCIFAKLNKFNYLITPYINLKKNNRIEYLNYLKERNKIISTYDVLLRKKKVYLSRYKDNYIMNKYKNINYIDVDYNQIISLTVSQIPFLEHDDANRILMGANMIRQTVPLLYCKSPIVNTSLDKYLIKYSRIFNCAKHKGKIKYVDNKKIIIIYKNKKKKIINLIKYKRTNQNTCLNIKPIVKINDIVKKNQLLCEGYGVKDKEIALGKDVLIAFMPFKGYNFEDAIVVSNRIIEKDYFTSLYIEECIIELKNTKMGYEIFTNNIPNMSINDKFNLDEKGIIKIGTIIKPGDILVGKLTPKGYEILSPERKMLNLLFNKKFYNMKDTSLRAHNNLYGTIIDIKKFKKIEPIKYKNKLKLIKKGINSKIRIKAINISKKIFNILNKCNKKEYIIKKDIKNYKYFYKNINKIHYFYKTTKNLKINKYIYKIYYKFLQKKDKILSFYNKKKFKIKYGHNLNYNVYEIIKLQILKKRILQVGDKMSGRHGNKGVIGKIVKKENMPFLSNGQIIDMVLNPLGVPSRMNVGQLLETILGMIGKTINRKFSVKPFNSISVNKIQKLLLKYNLPKYCKYNLYDGKTGEKYDQKVTVGYMYMLKLNHMVEDKVHARSIGPYSLITQQPLGGRSQFGGQRFGEMEVWALEAFGSACFLRELLTIKSDDIKGRINTYFSIINNKQLPKFNMPESFNVLIKELNGLNIDLLLK</sequence>
<dbReference type="Gene3D" id="2.30.150.10">
    <property type="entry name" value="DNA-directed RNA polymerase, beta subunit, external 1 domain"/>
    <property type="match status" value="1"/>
</dbReference>
<reference evidence="12" key="1">
    <citation type="submission" date="2024-06" db="EMBL/GenBank/DDBJ databases">
        <title>Diversity, functionality, and evolutionary history of bacterial symbionts in false click beetles (Coleoptera, Throscidae).</title>
        <authorList>
            <person name="Wierz J.C."/>
            <person name="Malm H."/>
            <person name="Kaltenpoth M."/>
            <person name="Engl T."/>
        </authorList>
    </citation>
    <scope>NUCLEOTIDE SEQUENCE</scope>
    <source>
        <strain evidence="12">AspAUS03</strain>
    </source>
</reference>
<name>A0AAU7QSN6_9FLAO</name>
<dbReference type="PROSITE" id="PS01166">
    <property type="entry name" value="RNA_POL_BETA"/>
    <property type="match status" value="1"/>
</dbReference>
<evidence type="ECO:0000256" key="5">
    <source>
        <dbReference type="ARBA" id="ARBA00048552"/>
    </source>
</evidence>
<dbReference type="GO" id="GO:0006351">
    <property type="term" value="P:DNA-templated transcription"/>
    <property type="evidence" value="ECO:0007669"/>
    <property type="project" value="UniProtKB-UniRule"/>
</dbReference>
<dbReference type="InterPro" id="IPR010243">
    <property type="entry name" value="RNA_pol_bsu_bac"/>
</dbReference>
<keyword evidence="3 6" id="KW-0548">Nucleotidyltransferase</keyword>
<dbReference type="Pfam" id="PF04560">
    <property type="entry name" value="RNA_pol_Rpb2_7"/>
    <property type="match status" value="1"/>
</dbReference>
<dbReference type="Pfam" id="PF00562">
    <property type="entry name" value="RNA_pol_Rpb2_6"/>
    <property type="match status" value="1"/>
</dbReference>
<feature type="domain" description="RNA polymerase Rpb2" evidence="11">
    <location>
        <begin position="505"/>
        <end position="572"/>
    </location>
</feature>
<dbReference type="Gene3D" id="2.40.270.10">
    <property type="entry name" value="DNA-directed RNA polymerase, subunit 2, domain 6"/>
    <property type="match status" value="2"/>
</dbReference>
<dbReference type="GO" id="GO:0000428">
    <property type="term" value="C:DNA-directed RNA polymerase complex"/>
    <property type="evidence" value="ECO:0007669"/>
    <property type="project" value="UniProtKB-KW"/>
</dbReference>
<evidence type="ECO:0000256" key="3">
    <source>
        <dbReference type="ARBA" id="ARBA00022695"/>
    </source>
</evidence>
<dbReference type="InterPro" id="IPR007641">
    <property type="entry name" value="RNA_pol_Rpb2_7"/>
</dbReference>
<dbReference type="NCBIfam" id="TIGR02013">
    <property type="entry name" value="rpoB"/>
    <property type="match status" value="1"/>
</dbReference>
<feature type="domain" description="RNA polymerase Rpb2" evidence="10">
    <location>
        <begin position="1193"/>
        <end position="1264"/>
    </location>
</feature>
<evidence type="ECO:0000256" key="6">
    <source>
        <dbReference type="HAMAP-Rule" id="MF_01321"/>
    </source>
</evidence>
<evidence type="ECO:0000259" key="10">
    <source>
        <dbReference type="Pfam" id="PF04560"/>
    </source>
</evidence>
<dbReference type="CDD" id="cd00653">
    <property type="entry name" value="RNA_pol_B_RPB2"/>
    <property type="match status" value="1"/>
</dbReference>
<keyword evidence="4 6" id="KW-0804">Transcription</keyword>
<dbReference type="Gene3D" id="3.90.1800.10">
    <property type="entry name" value="RNA polymerase alpha subunit dimerisation domain"/>
    <property type="match status" value="1"/>
</dbReference>
<keyword evidence="2 6" id="KW-0808">Transferase</keyword>
<dbReference type="InterPro" id="IPR007645">
    <property type="entry name" value="RNA_pol_Rpb2_3"/>
</dbReference>
<gene>
    <name evidence="6 12" type="primary">rpoB</name>
    <name evidence="12" type="ORF">ABPD24_00710</name>
</gene>
<feature type="domain" description="DNA-directed RNA polymerase subunit 2 hybrid-binding" evidence="9">
    <location>
        <begin position="701"/>
        <end position="1191"/>
    </location>
</feature>
<dbReference type="SUPFAM" id="SSF64484">
    <property type="entry name" value="beta and beta-prime subunits of DNA dependent RNA-polymerase"/>
    <property type="match status" value="2"/>
</dbReference>
<evidence type="ECO:0000256" key="4">
    <source>
        <dbReference type="ARBA" id="ARBA00023163"/>
    </source>
</evidence>
<evidence type="ECO:0000256" key="8">
    <source>
        <dbReference type="RuleBase" id="RU363031"/>
    </source>
</evidence>
<dbReference type="InterPro" id="IPR042107">
    <property type="entry name" value="DNA-dir_RNA_pol_bsu_ext_1_sf"/>
</dbReference>
<evidence type="ECO:0000256" key="7">
    <source>
        <dbReference type="RuleBase" id="RU000434"/>
    </source>
</evidence>
<comment type="similarity">
    <text evidence="6 7">Belongs to the RNA polymerase beta chain family.</text>
</comment>
<evidence type="ECO:0000313" key="12">
    <source>
        <dbReference type="EMBL" id="XBT18823.1"/>
    </source>
</evidence>
<comment type="catalytic activity">
    <reaction evidence="5 6 8">
        <text>RNA(n) + a ribonucleoside 5'-triphosphate = RNA(n+1) + diphosphate</text>
        <dbReference type="Rhea" id="RHEA:21248"/>
        <dbReference type="Rhea" id="RHEA-COMP:14527"/>
        <dbReference type="Rhea" id="RHEA-COMP:17342"/>
        <dbReference type="ChEBI" id="CHEBI:33019"/>
        <dbReference type="ChEBI" id="CHEBI:61557"/>
        <dbReference type="ChEBI" id="CHEBI:140395"/>
        <dbReference type="EC" id="2.7.7.6"/>
    </reaction>
</comment>
<keyword evidence="1 6" id="KW-0240">DNA-directed RNA polymerase</keyword>
<dbReference type="GO" id="GO:0003899">
    <property type="term" value="F:DNA-directed RNA polymerase activity"/>
    <property type="evidence" value="ECO:0007669"/>
    <property type="project" value="UniProtKB-UniRule"/>
</dbReference>
<evidence type="ECO:0000259" key="11">
    <source>
        <dbReference type="Pfam" id="PF04565"/>
    </source>
</evidence>
<dbReference type="NCBIfam" id="NF001616">
    <property type="entry name" value="PRK00405.1"/>
    <property type="match status" value="1"/>
</dbReference>
<accession>A0AAU7QSN6</accession>
<dbReference type="InterPro" id="IPR007120">
    <property type="entry name" value="DNA-dir_RNAP_su2_dom"/>
</dbReference>
<organism evidence="12">
    <name type="scientific">Candidatus Shikimatogenerans sp. AspAUS03</name>
    <dbReference type="NCBI Taxonomy" id="3158563"/>
    <lineage>
        <taxon>Bacteria</taxon>
        <taxon>Pseudomonadati</taxon>
        <taxon>Bacteroidota</taxon>
        <taxon>Flavobacteriia</taxon>
        <taxon>Flavobacteriales</taxon>
        <taxon>Candidatus Shikimatogenerans</taxon>
    </lineage>
</organism>
<proteinExistence type="inferred from homology"/>
<dbReference type="InterPro" id="IPR015712">
    <property type="entry name" value="DNA-dir_RNA_pol_su2"/>
</dbReference>
<dbReference type="GO" id="GO:0032549">
    <property type="term" value="F:ribonucleoside binding"/>
    <property type="evidence" value="ECO:0007669"/>
    <property type="project" value="InterPro"/>
</dbReference>
<dbReference type="Gene3D" id="3.90.1110.10">
    <property type="entry name" value="RNA polymerase Rpb2, domain 2"/>
    <property type="match status" value="1"/>
</dbReference>
<dbReference type="Pfam" id="PF04565">
    <property type="entry name" value="RNA_pol_Rpb2_3"/>
    <property type="match status" value="1"/>
</dbReference>
<dbReference type="Gene3D" id="2.40.50.150">
    <property type="match status" value="1"/>
</dbReference>
<dbReference type="InterPro" id="IPR037033">
    <property type="entry name" value="DNA-dir_RNAP_su2_hyb_sf"/>
</dbReference>
<dbReference type="AlphaFoldDB" id="A0AAU7QSN6"/>
<dbReference type="EC" id="2.7.7.6" evidence="6 8"/>
<dbReference type="EMBL" id="CP157897">
    <property type="protein sequence ID" value="XBT18823.1"/>
    <property type="molecule type" value="Genomic_DNA"/>
</dbReference>
<dbReference type="PANTHER" id="PTHR20856">
    <property type="entry name" value="DNA-DIRECTED RNA POLYMERASE I SUBUNIT 2"/>
    <property type="match status" value="1"/>
</dbReference>
<comment type="subunit">
    <text evidence="6 8">The RNAP catalytic core consists of 2 alpha, 1 beta, 1 beta' and 1 omega subunit. When a sigma factor is associated with the core the holoenzyme is formed, which can initiate transcription.</text>
</comment>
<evidence type="ECO:0000256" key="2">
    <source>
        <dbReference type="ARBA" id="ARBA00022679"/>
    </source>
</evidence>
<dbReference type="HAMAP" id="MF_01321">
    <property type="entry name" value="RNApol_bact_RpoB"/>
    <property type="match status" value="1"/>
</dbReference>
<dbReference type="GO" id="GO:0003677">
    <property type="term" value="F:DNA binding"/>
    <property type="evidence" value="ECO:0007669"/>
    <property type="project" value="UniProtKB-UniRule"/>
</dbReference>
<evidence type="ECO:0000259" key="9">
    <source>
        <dbReference type="Pfam" id="PF00562"/>
    </source>
</evidence>
<dbReference type="InterPro" id="IPR037034">
    <property type="entry name" value="RNA_pol_Rpb2_2_sf"/>
</dbReference>
<dbReference type="InterPro" id="IPR014724">
    <property type="entry name" value="RNA_pol_RPB2_OB-fold"/>
</dbReference>
<protein>
    <recommendedName>
        <fullName evidence="6 8">DNA-directed RNA polymerase subunit beta</fullName>
        <shortName evidence="6">RNAP subunit beta</shortName>
        <ecNumber evidence="6 8">2.7.7.6</ecNumber>
    </recommendedName>
    <alternativeName>
        <fullName evidence="6">RNA polymerase subunit beta</fullName>
    </alternativeName>
    <alternativeName>
        <fullName evidence="6">Transcriptase subunit beta</fullName>
    </alternativeName>
</protein>
<comment type="function">
    <text evidence="6 8">DNA-dependent RNA polymerase catalyzes the transcription of DNA into RNA using the four ribonucleoside triphosphates as substrates.</text>
</comment>
<dbReference type="Gene3D" id="2.40.50.100">
    <property type="match status" value="1"/>
</dbReference>